<evidence type="ECO:0000256" key="1">
    <source>
        <dbReference type="ARBA" id="ARBA00022679"/>
    </source>
</evidence>
<accession>A0ABW6TUR3</accession>
<keyword evidence="5" id="KW-1185">Reference proteome</keyword>
<dbReference type="InterPro" id="IPR003542">
    <property type="entry name" value="Enbac_synth_compD-like"/>
</dbReference>
<evidence type="ECO:0000259" key="2">
    <source>
        <dbReference type="Pfam" id="PF01648"/>
    </source>
</evidence>
<protein>
    <submittedName>
        <fullName evidence="4">4'-phosphopantetheinyl transferase</fullName>
    </submittedName>
</protein>
<evidence type="ECO:0000259" key="3">
    <source>
        <dbReference type="Pfam" id="PF17837"/>
    </source>
</evidence>
<reference evidence="4 5" key="1">
    <citation type="submission" date="2024-10" db="EMBL/GenBank/DDBJ databases">
        <title>The Natural Products Discovery Center: Release of the First 8490 Sequenced Strains for Exploring Actinobacteria Biosynthetic Diversity.</title>
        <authorList>
            <person name="Kalkreuter E."/>
            <person name="Kautsar S.A."/>
            <person name="Yang D."/>
            <person name="Bader C.D."/>
            <person name="Teijaro C.N."/>
            <person name="Fluegel L."/>
            <person name="Davis C.M."/>
            <person name="Simpson J.R."/>
            <person name="Lauterbach L."/>
            <person name="Steele A.D."/>
            <person name="Gui C."/>
            <person name="Meng S."/>
            <person name="Li G."/>
            <person name="Viehrig K."/>
            <person name="Ye F."/>
            <person name="Su P."/>
            <person name="Kiefer A.F."/>
            <person name="Nichols A."/>
            <person name="Cepeda A.J."/>
            <person name="Yan W."/>
            <person name="Fan B."/>
            <person name="Jiang Y."/>
            <person name="Adhikari A."/>
            <person name="Zheng C.-J."/>
            <person name="Schuster L."/>
            <person name="Cowan T.M."/>
            <person name="Smanski M.J."/>
            <person name="Chevrette M.G."/>
            <person name="De Carvalho L.P.S."/>
            <person name="Shen B."/>
        </authorList>
    </citation>
    <scope>NUCLEOTIDE SEQUENCE [LARGE SCALE GENOMIC DNA]</scope>
    <source>
        <strain evidence="4 5">NPDC001650</strain>
    </source>
</reference>
<dbReference type="GO" id="GO:0016740">
    <property type="term" value="F:transferase activity"/>
    <property type="evidence" value="ECO:0007669"/>
    <property type="project" value="UniProtKB-KW"/>
</dbReference>
<dbReference type="Gene3D" id="3.90.470.20">
    <property type="entry name" value="4'-phosphopantetheinyl transferase domain"/>
    <property type="match status" value="1"/>
</dbReference>
<evidence type="ECO:0000313" key="4">
    <source>
        <dbReference type="EMBL" id="MFF4214917.1"/>
    </source>
</evidence>
<dbReference type="InterPro" id="IPR041354">
    <property type="entry name" value="4PPT_N"/>
</dbReference>
<dbReference type="SUPFAM" id="SSF56214">
    <property type="entry name" value="4'-phosphopantetheinyl transferase"/>
    <property type="match status" value="1"/>
</dbReference>
<dbReference type="PANTHER" id="PTHR38096">
    <property type="entry name" value="ENTEROBACTIN SYNTHASE COMPONENT D"/>
    <property type="match status" value="1"/>
</dbReference>
<keyword evidence="1 4" id="KW-0808">Transferase</keyword>
<dbReference type="Proteomes" id="UP001602123">
    <property type="component" value="Unassembled WGS sequence"/>
</dbReference>
<dbReference type="PANTHER" id="PTHR38096:SF1">
    <property type="entry name" value="ENTEROBACTIN SYNTHASE COMPONENT D"/>
    <property type="match status" value="1"/>
</dbReference>
<dbReference type="RefSeq" id="WP_388623161.1">
    <property type="nucleotide sequence ID" value="NZ_JBIAUT010000001.1"/>
</dbReference>
<comment type="caution">
    <text evidence="4">The sequence shown here is derived from an EMBL/GenBank/DDBJ whole genome shotgun (WGS) entry which is preliminary data.</text>
</comment>
<name>A0ABW6TUR3_9ACTN</name>
<feature type="domain" description="4'-phosphopantetheinyl transferase" evidence="2">
    <location>
        <begin position="104"/>
        <end position="194"/>
    </location>
</feature>
<dbReference type="PRINTS" id="PR01399">
    <property type="entry name" value="ENTSNTHTASED"/>
</dbReference>
<gene>
    <name evidence="4" type="ORF">ACFYZM_01360</name>
</gene>
<dbReference type="Pfam" id="PF17837">
    <property type="entry name" value="4PPT_N"/>
    <property type="match status" value="1"/>
</dbReference>
<proteinExistence type="predicted"/>
<organism evidence="4 5">
    <name type="scientific">Streptomyces nondiastaticus</name>
    <dbReference type="NCBI Taxonomy" id="3154512"/>
    <lineage>
        <taxon>Bacteria</taxon>
        <taxon>Bacillati</taxon>
        <taxon>Actinomycetota</taxon>
        <taxon>Actinomycetes</taxon>
        <taxon>Kitasatosporales</taxon>
        <taxon>Streptomycetaceae</taxon>
        <taxon>Streptomyces</taxon>
    </lineage>
</organism>
<dbReference type="InterPro" id="IPR008278">
    <property type="entry name" value="4-PPantetheinyl_Trfase_dom"/>
</dbReference>
<dbReference type="InterPro" id="IPR037143">
    <property type="entry name" value="4-PPantetheinyl_Trfase_dom_sf"/>
</dbReference>
<dbReference type="Pfam" id="PF01648">
    <property type="entry name" value="ACPS"/>
    <property type="match status" value="1"/>
</dbReference>
<sequence>MIAEILPPGVASCDAFGDSGPPAAVRLFPEEAAAVEGVVAGRLREFTTVRGCARAALARLGLPPAPLVPGHGGAPRWPSGVVGSMTHCSGYRAAAVAPGSRHPGIGIDAEPDEPLPAAVARRLFSPAERAALAALEENPGRGGPVAYDRLAFCAKEAAFKAWFPLTGRPAGPLEVEVLPAAGGTFTARPPGTPAGEPLHGRWAARDGLLVAAVVLTAPA</sequence>
<dbReference type="EMBL" id="JBIAUT010000001">
    <property type="protein sequence ID" value="MFF4214917.1"/>
    <property type="molecule type" value="Genomic_DNA"/>
</dbReference>
<feature type="domain" description="4'-phosphopantetheinyl transferase N-terminal" evidence="3">
    <location>
        <begin position="30"/>
        <end position="97"/>
    </location>
</feature>
<evidence type="ECO:0000313" key="5">
    <source>
        <dbReference type="Proteomes" id="UP001602123"/>
    </source>
</evidence>